<comment type="similarity">
    <text evidence="6 7">Belongs to the Mrp/NBP35 ATP-binding proteins family.</text>
</comment>
<dbReference type="InterPro" id="IPR000808">
    <property type="entry name" value="Mrp-like_CS"/>
</dbReference>
<feature type="compositionally biased region" description="Low complexity" evidence="8">
    <location>
        <begin position="122"/>
        <end position="136"/>
    </location>
</feature>
<feature type="binding site" evidence="7">
    <location>
        <begin position="165"/>
        <end position="172"/>
    </location>
    <ligand>
        <name>ATP</name>
        <dbReference type="ChEBI" id="CHEBI:30616"/>
    </ligand>
</feature>
<proteinExistence type="inferred from homology"/>
<dbReference type="InterPro" id="IPR027417">
    <property type="entry name" value="P-loop_NTPase"/>
</dbReference>
<dbReference type="PANTHER" id="PTHR42961:SF2">
    <property type="entry name" value="IRON-SULFUR PROTEIN NUBPL"/>
    <property type="match status" value="1"/>
</dbReference>
<comment type="caution">
    <text evidence="9">The sequence shown here is derived from an EMBL/GenBank/DDBJ whole genome shotgun (WGS) entry which is preliminary data.</text>
</comment>
<evidence type="ECO:0000313" key="9">
    <source>
        <dbReference type="EMBL" id="PYE40352.1"/>
    </source>
</evidence>
<dbReference type="GO" id="GO:0140663">
    <property type="term" value="F:ATP-dependent FeS chaperone activity"/>
    <property type="evidence" value="ECO:0007669"/>
    <property type="project" value="InterPro"/>
</dbReference>
<gene>
    <name evidence="9" type="ORF">DFP82_102317</name>
</gene>
<keyword evidence="5 7" id="KW-0411">Iron-sulfur</keyword>
<dbReference type="CDD" id="cd02037">
    <property type="entry name" value="Mrp_NBP35"/>
    <property type="match status" value="1"/>
</dbReference>
<evidence type="ECO:0000256" key="6">
    <source>
        <dbReference type="ARBA" id="ARBA00024036"/>
    </source>
</evidence>
<evidence type="ECO:0000256" key="2">
    <source>
        <dbReference type="ARBA" id="ARBA00022741"/>
    </source>
</evidence>
<dbReference type="GO" id="GO:0046872">
    <property type="term" value="F:metal ion binding"/>
    <property type="evidence" value="ECO:0007669"/>
    <property type="project" value="UniProtKB-KW"/>
</dbReference>
<dbReference type="Proteomes" id="UP000247746">
    <property type="component" value="Unassembled WGS sequence"/>
</dbReference>
<keyword evidence="3 7" id="KW-0067">ATP-binding</keyword>
<evidence type="ECO:0000256" key="8">
    <source>
        <dbReference type="SAM" id="MobiDB-lite"/>
    </source>
</evidence>
<protein>
    <recommendedName>
        <fullName evidence="7">Iron-sulfur cluster carrier protein</fullName>
    </recommendedName>
</protein>
<feature type="region of interest" description="Disordered" evidence="8">
    <location>
        <begin position="94"/>
        <end position="151"/>
    </location>
</feature>
<dbReference type="GO" id="GO:0005524">
    <property type="term" value="F:ATP binding"/>
    <property type="evidence" value="ECO:0007669"/>
    <property type="project" value="UniProtKB-UniRule"/>
</dbReference>
<dbReference type="SUPFAM" id="SSF52540">
    <property type="entry name" value="P-loop containing nucleoside triphosphate hydrolases"/>
    <property type="match status" value="1"/>
</dbReference>
<feature type="compositionally biased region" description="Polar residues" evidence="8">
    <location>
        <begin position="111"/>
        <end position="121"/>
    </location>
</feature>
<dbReference type="EMBL" id="QJSU01000002">
    <property type="protein sequence ID" value="PYE40352.1"/>
    <property type="molecule type" value="Genomic_DNA"/>
</dbReference>
<feature type="region of interest" description="Disordered" evidence="8">
    <location>
        <begin position="1"/>
        <end position="25"/>
    </location>
</feature>
<keyword evidence="1 7" id="KW-0479">Metal-binding</keyword>
<evidence type="ECO:0000313" key="10">
    <source>
        <dbReference type="Proteomes" id="UP000247746"/>
    </source>
</evidence>
<dbReference type="NCBIfam" id="NF008669">
    <property type="entry name" value="PRK11670.1"/>
    <property type="match status" value="1"/>
</dbReference>
<dbReference type="GO" id="GO:0016226">
    <property type="term" value="P:iron-sulfur cluster assembly"/>
    <property type="evidence" value="ECO:0007669"/>
    <property type="project" value="InterPro"/>
</dbReference>
<dbReference type="GO" id="GO:0005829">
    <property type="term" value="C:cytosol"/>
    <property type="evidence" value="ECO:0007669"/>
    <property type="project" value="TreeGrafter"/>
</dbReference>
<dbReference type="Gene3D" id="3.40.50.300">
    <property type="entry name" value="P-loop containing nucleotide triphosphate hydrolases"/>
    <property type="match status" value="1"/>
</dbReference>
<dbReference type="HAMAP" id="MF_02040">
    <property type="entry name" value="Mrp_NBP35"/>
    <property type="match status" value="1"/>
</dbReference>
<keyword evidence="2 7" id="KW-0547">Nucleotide-binding</keyword>
<dbReference type="GO" id="GO:0051539">
    <property type="term" value="F:4 iron, 4 sulfur cluster binding"/>
    <property type="evidence" value="ECO:0007669"/>
    <property type="project" value="TreeGrafter"/>
</dbReference>
<comment type="subunit">
    <text evidence="7">Homodimer.</text>
</comment>
<dbReference type="InterPro" id="IPR044304">
    <property type="entry name" value="NUBPL-like"/>
</dbReference>
<dbReference type="GO" id="GO:0016887">
    <property type="term" value="F:ATP hydrolysis activity"/>
    <property type="evidence" value="ECO:0007669"/>
    <property type="project" value="UniProtKB-UniRule"/>
</dbReference>
<evidence type="ECO:0000256" key="5">
    <source>
        <dbReference type="ARBA" id="ARBA00023014"/>
    </source>
</evidence>
<dbReference type="InterPro" id="IPR033756">
    <property type="entry name" value="YlxH/NBP35"/>
</dbReference>
<sequence length="414" mass="44383">MVAMFNFMKKTPTNKPETPEQRAARDSAVDKVLLGYEVGTVSIATMVTGLNRDGDQLTLDLRLPQESKPEAIQQELGQLLHPHGITTIHMNVRLPAPEKGSGSSLPKKMPKTTNAMDSQSKPAANPDDNSNNDNSAEPPITKAAPTQASLAAHPRIRHIIVVASGKGGVGKSTTTVNIALALQKLGNRVGVLDADIYGPSMPTMLGVADMKPQLENEQFVPVDAHGIAMLSIGSLLDGDNTPVAWRGPKATGALMQLYNQTNWPQLDYLVIDMPPGTGDIQLTLAQRIPVTGAVIVTTPQHVALLDAQKGIEMFNKTHIPVLGVVENMALHTCSNCNHTEAIFGTGGGEKIAEQYHVPLLGQLPLASGIRAQVDKGEPSVLADDEFAPYYLSIAKNIETNINKFAKPVDDKRIF</sequence>
<evidence type="ECO:0000256" key="3">
    <source>
        <dbReference type="ARBA" id="ARBA00022840"/>
    </source>
</evidence>
<dbReference type="Pfam" id="PF10609">
    <property type="entry name" value="ParA"/>
    <property type="match status" value="1"/>
</dbReference>
<dbReference type="FunFam" id="3.40.50.300:FF:000418">
    <property type="entry name" value="Iron-sulfur cluster carrier protein"/>
    <property type="match status" value="1"/>
</dbReference>
<organism evidence="9 10">
    <name type="scientific">Psychrobacter fozii</name>
    <dbReference type="NCBI Taxonomy" id="198480"/>
    <lineage>
        <taxon>Bacteria</taxon>
        <taxon>Pseudomonadati</taxon>
        <taxon>Pseudomonadota</taxon>
        <taxon>Gammaproteobacteria</taxon>
        <taxon>Moraxellales</taxon>
        <taxon>Moraxellaceae</taxon>
        <taxon>Psychrobacter</taxon>
    </lineage>
</organism>
<reference evidence="9 10" key="1">
    <citation type="submission" date="2018-06" db="EMBL/GenBank/DDBJ databases">
        <title>Genomic Encyclopedia of Type Strains, Phase III (KMG-III): the genomes of soil and plant-associated and newly described type strains.</title>
        <authorList>
            <person name="Whitman W."/>
        </authorList>
    </citation>
    <scope>NUCLEOTIDE SEQUENCE [LARGE SCALE GENOMIC DNA]</scope>
    <source>
        <strain evidence="9 10">CECT 5889</strain>
    </source>
</reference>
<dbReference type="PROSITE" id="PS01215">
    <property type="entry name" value="MRP"/>
    <property type="match status" value="1"/>
</dbReference>
<comment type="function">
    <text evidence="7">Binds and transfers iron-sulfur (Fe-S) clusters to target apoproteins. Can hydrolyze ATP.</text>
</comment>
<evidence type="ECO:0000256" key="7">
    <source>
        <dbReference type="HAMAP-Rule" id="MF_02040"/>
    </source>
</evidence>
<keyword evidence="4 7" id="KW-0408">Iron</keyword>
<name>A0A2V4V2P8_9GAMM</name>
<evidence type="ECO:0000256" key="1">
    <source>
        <dbReference type="ARBA" id="ARBA00022723"/>
    </source>
</evidence>
<dbReference type="PANTHER" id="PTHR42961">
    <property type="entry name" value="IRON-SULFUR PROTEIN NUBPL"/>
    <property type="match status" value="1"/>
</dbReference>
<keyword evidence="10" id="KW-1185">Reference proteome</keyword>
<evidence type="ECO:0000256" key="4">
    <source>
        <dbReference type="ARBA" id="ARBA00023004"/>
    </source>
</evidence>
<dbReference type="InterPro" id="IPR019591">
    <property type="entry name" value="Mrp/NBP35_ATP-bd"/>
</dbReference>
<keyword evidence="7" id="KW-0378">Hydrolase</keyword>
<dbReference type="AlphaFoldDB" id="A0A2V4V2P8"/>
<accession>A0A2V4V2P8</accession>